<dbReference type="PANTHER" id="PTHR23538">
    <property type="entry name" value="44.5 KD BACTERIOCHLOROPHYLL SYNTHASE SUBUNIT"/>
    <property type="match status" value="1"/>
</dbReference>
<feature type="transmembrane region" description="Helical" evidence="6">
    <location>
        <begin position="143"/>
        <end position="163"/>
    </location>
</feature>
<dbReference type="RefSeq" id="WP_117317155.1">
    <property type="nucleotide sequence ID" value="NZ_QQSW01000008.1"/>
</dbReference>
<dbReference type="EMBL" id="SLWX01000003">
    <property type="protein sequence ID" value="TCO77204.1"/>
    <property type="molecule type" value="Genomic_DNA"/>
</dbReference>
<proteinExistence type="inferred from homology"/>
<keyword evidence="3 6" id="KW-0812">Transmembrane</keyword>
<organism evidence="7 8">
    <name type="scientific">Chromatocurvus halotolerans</name>
    <dbReference type="NCBI Taxonomy" id="1132028"/>
    <lineage>
        <taxon>Bacteria</taxon>
        <taxon>Pseudomonadati</taxon>
        <taxon>Pseudomonadota</taxon>
        <taxon>Gammaproteobacteria</taxon>
        <taxon>Cellvibrionales</taxon>
        <taxon>Halieaceae</taxon>
        <taxon>Chromatocurvus</taxon>
    </lineage>
</organism>
<dbReference type="CDD" id="cd06176">
    <property type="entry name" value="MFS_BCD_PucC-like"/>
    <property type="match status" value="1"/>
</dbReference>
<dbReference type="SUPFAM" id="SSF103473">
    <property type="entry name" value="MFS general substrate transporter"/>
    <property type="match status" value="1"/>
</dbReference>
<sequence length="457" mass="47135">MNLPALGWFGIVRLGLVQTSIGAVVVLTTSTINRVMVVELALPAMIPGFLVAIHHLVQMSRPHFGHRSDIGRRRTPWIIGGMLVLALGGVGAALGTAIAGNAPGVGLTVALLSFIAIGLGVGAAGTSLLTLLSQRVAKERRAAAASIVWIMMIAGFAITATVAGQFLDPFTPERLVAVTGTVSLLAVCLTLVALRGIEGVAPRTQVPAADAAQTPAAGVDFRAALSEVWREPTARRFTLFVFVSMLAYSAQDLILEPYAGTVFGMTPGESTKMAGMQHGGVLLGMLLVAATGTGRRRSGVDALRLWTVGGCIASALALFGIAFGGMLSADWPLRLNVFLLGIANGAFAVAAIASMMALASRGSHGRDGLRMGLWGGAQAIAFGLGGLLGTVAIDITRQLLQEPVHAYALVFACEAVVFLYAAVLGAGVRSGTTATFNDHHAAPGFGDVAMVEVLHGR</sequence>
<keyword evidence="4 6" id="KW-1133">Transmembrane helix</keyword>
<dbReference type="GO" id="GO:0016020">
    <property type="term" value="C:membrane"/>
    <property type="evidence" value="ECO:0007669"/>
    <property type="project" value="UniProtKB-SubCell"/>
</dbReference>
<evidence type="ECO:0000256" key="3">
    <source>
        <dbReference type="ARBA" id="ARBA00022692"/>
    </source>
</evidence>
<keyword evidence="8" id="KW-1185">Reference proteome</keyword>
<dbReference type="InterPro" id="IPR004896">
    <property type="entry name" value="PucC-rel"/>
</dbReference>
<dbReference type="PANTHER" id="PTHR23538:SF1">
    <property type="entry name" value="44.5 KD BACTERIOCHLOROPHYLL SYNTHASE SUBUNIT"/>
    <property type="match status" value="1"/>
</dbReference>
<evidence type="ECO:0000256" key="1">
    <source>
        <dbReference type="ARBA" id="ARBA00004141"/>
    </source>
</evidence>
<feature type="transmembrane region" description="Helical" evidence="6">
    <location>
        <begin position="337"/>
        <end position="359"/>
    </location>
</feature>
<evidence type="ECO:0000256" key="6">
    <source>
        <dbReference type="SAM" id="Phobius"/>
    </source>
</evidence>
<evidence type="ECO:0000256" key="4">
    <source>
        <dbReference type="ARBA" id="ARBA00022989"/>
    </source>
</evidence>
<comment type="caution">
    <text evidence="7">The sequence shown here is derived from an EMBL/GenBank/DDBJ whole genome shotgun (WGS) entry which is preliminary data.</text>
</comment>
<evidence type="ECO:0000313" key="7">
    <source>
        <dbReference type="EMBL" id="TCO77204.1"/>
    </source>
</evidence>
<evidence type="ECO:0000256" key="2">
    <source>
        <dbReference type="ARBA" id="ARBA00008412"/>
    </source>
</evidence>
<feature type="transmembrane region" description="Helical" evidence="6">
    <location>
        <begin position="305"/>
        <end position="325"/>
    </location>
</feature>
<feature type="transmembrane region" description="Helical" evidence="6">
    <location>
        <begin position="175"/>
        <end position="194"/>
    </location>
</feature>
<feature type="transmembrane region" description="Helical" evidence="6">
    <location>
        <begin position="35"/>
        <end position="57"/>
    </location>
</feature>
<feature type="transmembrane region" description="Helical" evidence="6">
    <location>
        <begin position="275"/>
        <end position="293"/>
    </location>
</feature>
<dbReference type="Proteomes" id="UP000294980">
    <property type="component" value="Unassembled WGS sequence"/>
</dbReference>
<feature type="transmembrane region" description="Helical" evidence="6">
    <location>
        <begin position="77"/>
        <end position="99"/>
    </location>
</feature>
<dbReference type="Gene3D" id="1.20.1250.20">
    <property type="entry name" value="MFS general substrate transporter like domains"/>
    <property type="match status" value="2"/>
</dbReference>
<dbReference type="InterPro" id="IPR026036">
    <property type="entry name" value="PucC"/>
</dbReference>
<gene>
    <name evidence="7" type="ORF">EV688_103219</name>
</gene>
<reference evidence="7 8" key="1">
    <citation type="submission" date="2019-03" db="EMBL/GenBank/DDBJ databases">
        <title>Genomic Encyclopedia of Type Strains, Phase IV (KMG-IV): sequencing the most valuable type-strain genomes for metagenomic binning, comparative biology and taxonomic classification.</title>
        <authorList>
            <person name="Goeker M."/>
        </authorList>
    </citation>
    <scope>NUCLEOTIDE SEQUENCE [LARGE SCALE GENOMIC DNA]</scope>
    <source>
        <strain evidence="7 8">DSM 23344</strain>
    </source>
</reference>
<comment type="similarity">
    <text evidence="2">Belongs to the PucC family.</text>
</comment>
<dbReference type="PIRSF" id="PIRSF016565">
    <property type="entry name" value="PucC"/>
    <property type="match status" value="1"/>
</dbReference>
<feature type="transmembrane region" description="Helical" evidence="6">
    <location>
        <begin position="237"/>
        <end position="255"/>
    </location>
</feature>
<protein>
    <submittedName>
        <fullName evidence="7">BCD family chlorophyll transporter-like MFS transporter</fullName>
    </submittedName>
</protein>
<comment type="subcellular location">
    <subcellularLocation>
        <location evidence="1">Membrane</location>
        <topology evidence="1">Multi-pass membrane protein</topology>
    </subcellularLocation>
</comment>
<feature type="transmembrane region" description="Helical" evidence="6">
    <location>
        <begin position="105"/>
        <end position="131"/>
    </location>
</feature>
<dbReference type="OrthoDB" id="5800821at2"/>
<dbReference type="AlphaFoldDB" id="A0A4R2KTN8"/>
<accession>A0A4R2KTN8</accession>
<feature type="transmembrane region" description="Helical" evidence="6">
    <location>
        <begin position="405"/>
        <end position="428"/>
    </location>
</feature>
<feature type="transmembrane region" description="Helical" evidence="6">
    <location>
        <begin position="371"/>
        <end position="393"/>
    </location>
</feature>
<dbReference type="Pfam" id="PF03209">
    <property type="entry name" value="PUCC"/>
    <property type="match status" value="1"/>
</dbReference>
<dbReference type="InterPro" id="IPR036259">
    <property type="entry name" value="MFS_trans_sf"/>
</dbReference>
<name>A0A4R2KTN8_9GAMM</name>
<evidence type="ECO:0000256" key="5">
    <source>
        <dbReference type="ARBA" id="ARBA00023136"/>
    </source>
</evidence>
<evidence type="ECO:0000313" key="8">
    <source>
        <dbReference type="Proteomes" id="UP000294980"/>
    </source>
</evidence>
<keyword evidence="5 6" id="KW-0472">Membrane</keyword>